<gene>
    <name evidence="1" type="ORF">GCM10007108_16410</name>
</gene>
<proteinExistence type="predicted"/>
<keyword evidence="2" id="KW-1185">Reference proteome</keyword>
<dbReference type="InterPro" id="IPR011990">
    <property type="entry name" value="TPR-like_helical_dom_sf"/>
</dbReference>
<dbReference type="EMBL" id="BMNY01000003">
    <property type="protein sequence ID" value="GGM78929.1"/>
    <property type="molecule type" value="Genomic_DNA"/>
</dbReference>
<dbReference type="SUPFAM" id="SSF48452">
    <property type="entry name" value="TPR-like"/>
    <property type="match status" value="1"/>
</dbReference>
<accession>A0AA37BSM8</accession>
<dbReference type="Gene3D" id="1.25.40.10">
    <property type="entry name" value="Tetratricopeptide repeat domain"/>
    <property type="match status" value="1"/>
</dbReference>
<organism evidence="1 2">
    <name type="scientific">Thermogymnomonas acidicola</name>
    <dbReference type="NCBI Taxonomy" id="399579"/>
    <lineage>
        <taxon>Archaea</taxon>
        <taxon>Methanobacteriati</taxon>
        <taxon>Thermoplasmatota</taxon>
        <taxon>Thermoplasmata</taxon>
        <taxon>Thermoplasmatales</taxon>
        <taxon>Thermogymnomonas</taxon>
    </lineage>
</organism>
<protein>
    <recommendedName>
        <fullName evidence="3">Tetratricopeptide repeat protein</fullName>
    </recommendedName>
</protein>
<reference evidence="1" key="2">
    <citation type="submission" date="2022-09" db="EMBL/GenBank/DDBJ databases">
        <authorList>
            <person name="Sun Q."/>
            <person name="Ohkuma M."/>
        </authorList>
    </citation>
    <scope>NUCLEOTIDE SEQUENCE</scope>
    <source>
        <strain evidence="1">JCM 13583</strain>
    </source>
</reference>
<evidence type="ECO:0008006" key="3">
    <source>
        <dbReference type="Google" id="ProtNLM"/>
    </source>
</evidence>
<name>A0AA37BSM8_9ARCH</name>
<evidence type="ECO:0000313" key="1">
    <source>
        <dbReference type="EMBL" id="GGM78929.1"/>
    </source>
</evidence>
<dbReference type="Proteomes" id="UP000632195">
    <property type="component" value="Unassembled WGS sequence"/>
</dbReference>
<evidence type="ECO:0000313" key="2">
    <source>
        <dbReference type="Proteomes" id="UP000632195"/>
    </source>
</evidence>
<reference evidence="1" key="1">
    <citation type="journal article" date="2014" name="Int. J. Syst. Evol. Microbiol.">
        <title>Complete genome sequence of Corynebacterium casei LMG S-19264T (=DSM 44701T), isolated from a smear-ripened cheese.</title>
        <authorList>
            <consortium name="US DOE Joint Genome Institute (JGI-PGF)"/>
            <person name="Walter F."/>
            <person name="Albersmeier A."/>
            <person name="Kalinowski J."/>
            <person name="Ruckert C."/>
        </authorList>
    </citation>
    <scope>NUCLEOTIDE SEQUENCE</scope>
    <source>
        <strain evidence="1">JCM 13583</strain>
    </source>
</reference>
<dbReference type="AlphaFoldDB" id="A0AA37BSM8"/>
<comment type="caution">
    <text evidence="1">The sequence shown here is derived from an EMBL/GenBank/DDBJ whole genome shotgun (WGS) entry which is preliminary data.</text>
</comment>
<sequence length="629" mass="69765">MEEERCIVLTGGPGWGAQELVDMLVSGEKHWAHRPYYDREILKYAPYNRLLDRLTGRHEQRELDVIIRTLETIRWDGWLVTNGLDMLSDHTKHFFVYLSRNTSRFHVRQIATANSLSSGFSSLLGENSDRIGVVELSRPTDRDVVWYLRERFRDMPGDLVSAVARVSNRNFDAAHYVLGYLSYLGILRDDGTVNLGLYRHFTIPPDAPTLASRIVSHLGDGARQLLLALYISGREYRRVELEAAFGEGFASAVGDLSRLGLARDDGGEIAFNKGPFGDRIVALLGRDAYVRCAQWMVQAGLMNGVPLQARLVAYLRSGNSRALDAEVRENWRLMLRRFTSLTDLMSFIESAMPMVTEESRKLLQTMRCTCLYNSYRYGEALQCFESIDGGSEGALAVADMLIEIGGYKRALETALEVLESERGALAAEASGLCIRALLESGNYREALDASKSALSSRIEDRQALGEITRLKGLAEMGLGMLESAISDLRVALGIFEESFESKGITSTLIDLATAHLSMLDLEGSEEFCRKAIENSFLLGEAERRLQAYSMMVRVCGLALKAEECMEYAVKAQALCNSLGLGGCSDILESAREVLNLVEGRQGELSERALSFLTGGLRDIAKTPLGEALH</sequence>